<feature type="transmembrane region" description="Helical" evidence="5">
    <location>
        <begin position="6"/>
        <end position="27"/>
    </location>
</feature>
<proteinExistence type="predicted"/>
<evidence type="ECO:0000256" key="2">
    <source>
        <dbReference type="ARBA" id="ARBA00022692"/>
    </source>
</evidence>
<dbReference type="EMBL" id="CP000103">
    <property type="protein sequence ID" value="ABB73557.1"/>
    <property type="molecule type" value="Genomic_DNA"/>
</dbReference>
<evidence type="ECO:0000256" key="3">
    <source>
        <dbReference type="ARBA" id="ARBA00022989"/>
    </source>
</evidence>
<feature type="transmembrane region" description="Helical" evidence="5">
    <location>
        <begin position="266"/>
        <end position="285"/>
    </location>
</feature>
<dbReference type="GO" id="GO:0016874">
    <property type="term" value="F:ligase activity"/>
    <property type="evidence" value="ECO:0007669"/>
    <property type="project" value="UniProtKB-KW"/>
</dbReference>
<protein>
    <submittedName>
        <fullName evidence="8">O-antigen ligase</fullName>
    </submittedName>
    <submittedName>
        <fullName evidence="7">O-antigen polymerase</fullName>
    </submittedName>
</protein>
<dbReference type="PANTHER" id="PTHR37422">
    <property type="entry name" value="TEICHURONIC ACID BIOSYNTHESIS PROTEIN TUAE"/>
    <property type="match status" value="1"/>
</dbReference>
<dbReference type="eggNOG" id="COG3307">
    <property type="taxonomic scope" value="Bacteria"/>
</dbReference>
<evidence type="ECO:0000313" key="10">
    <source>
        <dbReference type="Proteomes" id="UP000236751"/>
    </source>
</evidence>
<dbReference type="STRING" id="323848.Nmul_A0249"/>
<evidence type="ECO:0000313" key="9">
    <source>
        <dbReference type="Proteomes" id="UP000002718"/>
    </source>
</evidence>
<dbReference type="PANTHER" id="PTHR37422:SF13">
    <property type="entry name" value="LIPOPOLYSACCHARIDE BIOSYNTHESIS PROTEIN PA4999-RELATED"/>
    <property type="match status" value="1"/>
</dbReference>
<feature type="transmembrane region" description="Helical" evidence="5">
    <location>
        <begin position="39"/>
        <end position="58"/>
    </location>
</feature>
<dbReference type="EMBL" id="FNVK01000010">
    <property type="protein sequence ID" value="SEF81309.1"/>
    <property type="molecule type" value="Genomic_DNA"/>
</dbReference>
<dbReference type="Proteomes" id="UP000236751">
    <property type="component" value="Unassembled WGS sequence"/>
</dbReference>
<feature type="transmembrane region" description="Helical" evidence="5">
    <location>
        <begin position="393"/>
        <end position="413"/>
    </location>
</feature>
<reference evidence="7" key="2">
    <citation type="submission" date="2005-08" db="EMBL/GenBank/DDBJ databases">
        <title>Complete sequence of Chromosome 1 of Nitrosospira multiformis ATCC 25196.</title>
        <authorList>
            <consortium name="US DOE Joint Genome Institute"/>
            <person name="Copeland A."/>
            <person name="Lucas S."/>
            <person name="Lapidus A."/>
            <person name="Barry K."/>
            <person name="Detter J.C."/>
            <person name="Glavina T."/>
            <person name="Hammon N."/>
            <person name="Israni S."/>
            <person name="Pitluck S."/>
            <person name="Chain P."/>
            <person name="Malfatti S."/>
            <person name="Shin M."/>
            <person name="Vergez L."/>
            <person name="Schmutz J."/>
            <person name="Larimer F."/>
            <person name="Land M."/>
            <person name="Hauser L."/>
            <person name="Kyrpides N."/>
            <person name="Lykidis A."/>
            <person name="Richardson P."/>
        </authorList>
    </citation>
    <scope>NUCLEOTIDE SEQUENCE</scope>
    <source>
        <strain evidence="7">ATCC 25196</strain>
    </source>
</reference>
<feature type="transmembrane region" description="Helical" evidence="5">
    <location>
        <begin position="244"/>
        <end position="260"/>
    </location>
</feature>
<dbReference type="HOGENOM" id="CLU_554154_0_0_4"/>
<feature type="transmembrane region" description="Helical" evidence="5">
    <location>
        <begin position="122"/>
        <end position="141"/>
    </location>
</feature>
<evidence type="ECO:0000259" key="6">
    <source>
        <dbReference type="Pfam" id="PF04932"/>
    </source>
</evidence>
<dbReference type="AlphaFoldDB" id="Q2YCG4"/>
<feature type="transmembrane region" description="Helical" evidence="5">
    <location>
        <begin position="179"/>
        <end position="199"/>
    </location>
</feature>
<keyword evidence="2 5" id="KW-0812">Transmembrane</keyword>
<reference evidence="8 10" key="4">
    <citation type="submission" date="2016-10" db="EMBL/GenBank/DDBJ databases">
        <authorList>
            <person name="de Groot N.N."/>
        </authorList>
    </citation>
    <scope>NUCLEOTIDE SEQUENCE [LARGE SCALE GENOMIC DNA]</scope>
    <source>
        <strain evidence="8 10">Nl13</strain>
    </source>
</reference>
<dbReference type="Proteomes" id="UP000002718">
    <property type="component" value="Chromosome"/>
</dbReference>
<keyword evidence="4 5" id="KW-0472">Membrane</keyword>
<feature type="transmembrane region" description="Helical" evidence="5">
    <location>
        <begin position="147"/>
        <end position="167"/>
    </location>
</feature>
<keyword evidence="9" id="KW-1185">Reference proteome</keyword>
<organism evidence="7 9">
    <name type="scientific">Nitrosospira multiformis (strain ATCC 25196 / NCIMB 11849 / C 71)</name>
    <dbReference type="NCBI Taxonomy" id="323848"/>
    <lineage>
        <taxon>Bacteria</taxon>
        <taxon>Pseudomonadati</taxon>
        <taxon>Pseudomonadota</taxon>
        <taxon>Betaproteobacteria</taxon>
        <taxon>Nitrosomonadales</taxon>
        <taxon>Nitrosomonadaceae</taxon>
        <taxon>Nitrosospira</taxon>
    </lineage>
</organism>
<evidence type="ECO:0000313" key="7">
    <source>
        <dbReference type="EMBL" id="ABB73557.1"/>
    </source>
</evidence>
<evidence type="ECO:0000256" key="1">
    <source>
        <dbReference type="ARBA" id="ARBA00004141"/>
    </source>
</evidence>
<accession>Q2YCG4</accession>
<comment type="subcellular location">
    <subcellularLocation>
        <location evidence="1">Membrane</location>
        <topology evidence="1">Multi-pass membrane protein</topology>
    </subcellularLocation>
</comment>
<keyword evidence="3 5" id="KW-1133">Transmembrane helix</keyword>
<feature type="transmembrane region" description="Helical" evidence="5">
    <location>
        <begin position="219"/>
        <end position="237"/>
    </location>
</feature>
<dbReference type="InterPro" id="IPR051533">
    <property type="entry name" value="WaaL-like"/>
</dbReference>
<evidence type="ECO:0000256" key="4">
    <source>
        <dbReference type="ARBA" id="ARBA00023136"/>
    </source>
</evidence>
<gene>
    <name evidence="7" type="ordered locus">Nmul_A0249</name>
    <name evidence="8" type="ORF">SAMN05216403_11037</name>
</gene>
<evidence type="ECO:0000256" key="5">
    <source>
        <dbReference type="SAM" id="Phobius"/>
    </source>
</evidence>
<name>Q2YCG4_NITMU</name>
<dbReference type="OrthoDB" id="7056675at2"/>
<reference evidence="9" key="1">
    <citation type="submission" date="2005-08" db="EMBL/GenBank/DDBJ databases">
        <title>Complete sequence of chromosome 1 of Nitrosospira multiformis ATCC 25196.</title>
        <authorList>
            <person name="Copeland A."/>
            <person name="Lucas S."/>
            <person name="Lapidus A."/>
            <person name="Barry K."/>
            <person name="Detter J.C."/>
            <person name="Glavina T."/>
            <person name="Hammon N."/>
            <person name="Israni S."/>
            <person name="Pitluck S."/>
            <person name="Chain P."/>
            <person name="Malfatti S."/>
            <person name="Shin M."/>
            <person name="Vergez L."/>
            <person name="Schmutz J."/>
            <person name="Larimer F."/>
            <person name="Land M."/>
            <person name="Hauser L."/>
            <person name="Kyrpides N."/>
            <person name="Lykidis A."/>
            <person name="Richardson P."/>
        </authorList>
    </citation>
    <scope>NUCLEOTIDE SEQUENCE [LARGE SCALE GENOMIC DNA]</scope>
    <source>
        <strain evidence="9">ATCC 25196 / NCIMB 11849 / C 71</strain>
    </source>
</reference>
<keyword evidence="8" id="KW-0436">Ligase</keyword>
<evidence type="ECO:0000313" key="8">
    <source>
        <dbReference type="EMBL" id="SEF81309.1"/>
    </source>
</evidence>
<dbReference type="GO" id="GO:0016020">
    <property type="term" value="C:membrane"/>
    <property type="evidence" value="ECO:0007669"/>
    <property type="project" value="UniProtKB-SubCell"/>
</dbReference>
<feature type="transmembrane region" description="Helical" evidence="5">
    <location>
        <begin position="422"/>
        <end position="440"/>
    </location>
</feature>
<reference evidence="7 9" key="3">
    <citation type="journal article" date="2008" name="Appl. Environ. Microbiol.">
        <title>Complete genome sequence of Nitrosospira multiformis, an ammonia-oxidizing bacterium from the soil environment.</title>
        <authorList>
            <person name="Norton J.M."/>
            <person name="Klotz M.G."/>
            <person name="Stein L.Y."/>
            <person name="Arp D.J."/>
            <person name="Bottomley P.J."/>
            <person name="Chain P.S."/>
            <person name="Hauser L.J."/>
            <person name="Land M.L."/>
            <person name="Larimer F.W."/>
            <person name="Shin M.W."/>
            <person name="Starkenburg S.R."/>
        </authorList>
    </citation>
    <scope>NUCLEOTIDE SEQUENCE [LARGE SCALE GENOMIC DNA]</scope>
    <source>
        <strain evidence="7">ATCC 25196</strain>
        <strain evidence="9">ATCC 25196 / NCIMB 11849 / C 71</strain>
    </source>
</reference>
<feature type="domain" description="O-antigen ligase-related" evidence="6">
    <location>
        <begin position="249"/>
        <end position="405"/>
    </location>
</feature>
<sequence>MLTVIILSIAVFVFALGSIVAMSAVAGAASRWPGQMFSYLMWMIVMAGVGGILVSGRILRIDEEALVMGAVGEAGGTIIAKLLLSAVIGVSLALCVTWILLSSKRKAGGNRFEQRRLNSPNDIVIAFMVFYIAFSILPLIFGKSHQFHVSLFYPFFVFIALFLWMRLSKVDPVIVAKQCLGFIVLTSLVMAVLIPQLAVQPSYVGLIPGFNSRLWGLTAGANSLGSVAGTLLVLEAAEPSARRWLGNGIFFTAALALVLTQSKTSILAAFLGLLIIFGYRLVTGLQGKSLNGRNENLILIILIAFFILFITAVSAWVMFFDTSVFTSLERSLDSRAVSKLATASGRTWIWEVALRGGMENPLFGQGLGFWSLENRLRWGLGGAVHAHNLFLDVFARSGFVGLSTLLVFLYFVFRYSVRATRYTHGGSIALAVIFLVRATFEVPLQPNAILGAESMAMLAFFLYVIDRGAKQRDKANEPVQVRAHFLRAGNFR</sequence>
<feature type="transmembrane region" description="Helical" evidence="5">
    <location>
        <begin position="446"/>
        <end position="465"/>
    </location>
</feature>
<dbReference type="KEGG" id="nmu:Nmul_A0249"/>
<feature type="transmembrane region" description="Helical" evidence="5">
    <location>
        <begin position="78"/>
        <end position="101"/>
    </location>
</feature>
<feature type="transmembrane region" description="Helical" evidence="5">
    <location>
        <begin position="297"/>
        <end position="319"/>
    </location>
</feature>
<dbReference type="RefSeq" id="WP_011379611.1">
    <property type="nucleotide sequence ID" value="NC_007614.1"/>
</dbReference>
<dbReference type="Pfam" id="PF04932">
    <property type="entry name" value="Wzy_C"/>
    <property type="match status" value="1"/>
</dbReference>
<dbReference type="InterPro" id="IPR007016">
    <property type="entry name" value="O-antigen_ligase-rel_domated"/>
</dbReference>